<evidence type="ECO:0000313" key="1">
    <source>
        <dbReference type="EMBL" id="MEO1755712.1"/>
    </source>
</evidence>
<evidence type="ECO:0008006" key="5">
    <source>
        <dbReference type="Google" id="ProtNLM"/>
    </source>
</evidence>
<reference evidence="1 4" key="3">
    <citation type="submission" date="2024-01" db="EMBL/GenBank/DDBJ databases">
        <title>The diversity of rhizobia nodulating Mimosa spp. in eleven states of Brazil covering several biomes is determined by host plant, location, and edaphic factors.</title>
        <authorList>
            <person name="Rouws L."/>
            <person name="Barauna A."/>
            <person name="Beukes C."/>
            <person name="De Faria S.M."/>
            <person name="Gross E."/>
            <person name="Dos Reis Junior F.B."/>
            <person name="Simon M."/>
            <person name="Maluk M."/>
            <person name="Odee D.W."/>
            <person name="Kenicer G."/>
            <person name="Young J.P.W."/>
            <person name="Reis V.M."/>
            <person name="Zilli J."/>
            <person name="James E.K."/>
        </authorList>
    </citation>
    <scope>NUCLEOTIDE SEQUENCE [LARGE SCALE GENOMIC DNA]</scope>
    <source>
        <strain evidence="1 4">JHI1651</strain>
    </source>
</reference>
<dbReference type="Gene3D" id="3.30.160.100">
    <property type="entry name" value="Ribosome hibernation promotion factor-like"/>
    <property type="match status" value="1"/>
</dbReference>
<dbReference type="InterPro" id="IPR036567">
    <property type="entry name" value="RHF-like"/>
</dbReference>
<sequence length="105" mass="11564">MGIGMQIVYLGFCGTSQLEAEAASQLVRLNRFCALVPNCHLAIEAVRSQAGSVTYDVRLDLITPAHDLWPIGHCAKVNPEEAVRCAFDAAEQWLQAATDIDRRQH</sequence>
<protein>
    <recommendedName>
        <fullName evidence="5">Cation transport ATPase</fullName>
    </recommendedName>
</protein>
<evidence type="ECO:0000313" key="2">
    <source>
        <dbReference type="EMBL" id="QLB66302.1"/>
    </source>
</evidence>
<dbReference type="EMBL" id="JAYLVJ010000019">
    <property type="protein sequence ID" value="MEO1755712.1"/>
    <property type="molecule type" value="Genomic_DNA"/>
</dbReference>
<dbReference type="Proteomes" id="UP001462961">
    <property type="component" value="Unassembled WGS sequence"/>
</dbReference>
<name>A0A9Q6WPK6_9BURK</name>
<evidence type="ECO:0000313" key="3">
    <source>
        <dbReference type="Proteomes" id="UP000509548"/>
    </source>
</evidence>
<accession>A0A9Q6WPK6</accession>
<reference evidence="2 3" key="1">
    <citation type="journal article" date="2014" name="Genome Announc.">
        <title>Draft Genome Sequence of the Haloacid-Degrading Burkholderia caribensis Strain MBA4.</title>
        <authorList>
            <person name="Pan Y."/>
            <person name="Kong K.F."/>
            <person name="Tsang J.S."/>
        </authorList>
    </citation>
    <scope>NUCLEOTIDE SEQUENCE [LARGE SCALE GENOMIC DNA]</scope>
    <source>
        <strain evidence="2 3">852011</strain>
    </source>
</reference>
<organism evidence="2 3">
    <name type="scientific">Paraburkholderia caribensis</name>
    <dbReference type="NCBI Taxonomy" id="75105"/>
    <lineage>
        <taxon>Bacteria</taxon>
        <taxon>Pseudomonadati</taxon>
        <taxon>Pseudomonadota</taxon>
        <taxon>Betaproteobacteria</taxon>
        <taxon>Burkholderiales</taxon>
        <taxon>Burkholderiaceae</taxon>
        <taxon>Paraburkholderia</taxon>
    </lineage>
</organism>
<dbReference type="RefSeq" id="WP_060607260.1">
    <property type="nucleotide sequence ID" value="NZ_CADFFM010000004.1"/>
</dbReference>
<evidence type="ECO:0000313" key="4">
    <source>
        <dbReference type="Proteomes" id="UP001462961"/>
    </source>
</evidence>
<dbReference type="EMBL" id="CP015959">
    <property type="protein sequence ID" value="QLB66302.1"/>
    <property type="molecule type" value="Genomic_DNA"/>
</dbReference>
<dbReference type="AlphaFoldDB" id="A0A9Q6WPK6"/>
<dbReference type="Proteomes" id="UP000509548">
    <property type="component" value="Chromosome 2"/>
</dbReference>
<keyword evidence="4" id="KW-1185">Reference proteome</keyword>
<reference evidence="2" key="2">
    <citation type="submission" date="2016-06" db="EMBL/GenBank/DDBJ databases">
        <authorList>
            <person name="Huang P."/>
            <person name="Jiang X."/>
            <person name="Liu X."/>
        </authorList>
    </citation>
    <scope>NUCLEOTIDE SEQUENCE</scope>
    <source>
        <strain evidence="2">852011</strain>
    </source>
</reference>
<proteinExistence type="predicted"/>
<gene>
    <name evidence="2" type="ORF">A9O66_17935</name>
    <name evidence="1" type="ORF">VOI32_17440</name>
</gene>